<keyword evidence="2" id="KW-1185">Reference proteome</keyword>
<proteinExistence type="predicted"/>
<accession>A3IHK8</accession>
<gene>
    <name evidence="1" type="ORF">CY0110_15882</name>
</gene>
<sequence length="54" mass="6213">MLTDICIRCIGIFSCMQFYKLGLSLSRSFNLCFVCVDKEAHRDVCALKSIHHVF</sequence>
<evidence type="ECO:0000313" key="2">
    <source>
        <dbReference type="Proteomes" id="UP000003781"/>
    </source>
</evidence>
<protein>
    <submittedName>
        <fullName evidence="1">Uncharacterized protein</fullName>
    </submittedName>
</protein>
<organism evidence="1 2">
    <name type="scientific">Crocosphaera chwakensis CCY0110</name>
    <dbReference type="NCBI Taxonomy" id="391612"/>
    <lineage>
        <taxon>Bacteria</taxon>
        <taxon>Bacillati</taxon>
        <taxon>Cyanobacteriota</taxon>
        <taxon>Cyanophyceae</taxon>
        <taxon>Oscillatoriophycideae</taxon>
        <taxon>Chroococcales</taxon>
        <taxon>Aphanothecaceae</taxon>
        <taxon>Crocosphaera</taxon>
        <taxon>Crocosphaera chwakensis</taxon>
    </lineage>
</organism>
<dbReference type="Proteomes" id="UP000003781">
    <property type="component" value="Unassembled WGS sequence"/>
</dbReference>
<name>A3IHK8_9CHRO</name>
<dbReference type="EMBL" id="AAXW01000002">
    <property type="protein sequence ID" value="EAZ93290.1"/>
    <property type="molecule type" value="Genomic_DNA"/>
</dbReference>
<evidence type="ECO:0000313" key="1">
    <source>
        <dbReference type="EMBL" id="EAZ93290.1"/>
    </source>
</evidence>
<dbReference type="AlphaFoldDB" id="A3IHK8"/>
<comment type="caution">
    <text evidence="1">The sequence shown here is derived from an EMBL/GenBank/DDBJ whole genome shotgun (WGS) entry which is preliminary data.</text>
</comment>
<reference evidence="1 2" key="1">
    <citation type="submission" date="2007-03" db="EMBL/GenBank/DDBJ databases">
        <authorList>
            <person name="Stal L."/>
            <person name="Ferriera S."/>
            <person name="Johnson J."/>
            <person name="Kravitz S."/>
            <person name="Beeson K."/>
            <person name="Sutton G."/>
            <person name="Rogers Y.-H."/>
            <person name="Friedman R."/>
            <person name="Frazier M."/>
            <person name="Venter J.C."/>
        </authorList>
    </citation>
    <scope>NUCLEOTIDE SEQUENCE [LARGE SCALE GENOMIC DNA]</scope>
    <source>
        <strain evidence="1 2">CCY0110</strain>
    </source>
</reference>